<dbReference type="EMBL" id="JAVRJZ010000040">
    <property type="protein sequence ID" value="KAK2704067.1"/>
    <property type="molecule type" value="Genomic_DNA"/>
</dbReference>
<dbReference type="InterPro" id="IPR006677">
    <property type="entry name" value="tRNA_intron_Endonuc_cat-like"/>
</dbReference>
<evidence type="ECO:0000259" key="6">
    <source>
        <dbReference type="Pfam" id="PF01974"/>
    </source>
</evidence>
<dbReference type="InterPro" id="IPR036167">
    <property type="entry name" value="tRNA_intron_Endo_cat-like_sf"/>
</dbReference>
<dbReference type="GO" id="GO:0000214">
    <property type="term" value="C:tRNA-intron endonuclease complex"/>
    <property type="evidence" value="ECO:0007669"/>
    <property type="project" value="UniProtKB-UniRule"/>
</dbReference>
<feature type="active site" evidence="5">
    <location>
        <position position="245"/>
    </location>
</feature>
<sequence>MSDILPPPKEKASNKWTKLHPQLPILEETQTGAKYCFVKLSAVYHGGRVIIEDQDNIDTLFYKGYFGKGTLSRGEPSYDKTKEAYTSSRYEFKEVTDLNPYNPIPDNGKEGEAYGDLNIDRIISKNTSILSALVTSSDKIKESSNSYEDTQHVDFDQGETFFDDNAPKVTETLELMPEEAFFLKYSFNCLDVYDHNENLSIKCLWDLFSEQDPRFPLRYVAYHYYRSKGWVVKSGLIFGGDFALYKDGPPHYHSTYIILVKDADDQGLSWIELSAHVRVSETIAKALIICEIVRKEDRNLSLSELRDCQVRELFIKRWMPSKHNSEDSGHEDAVR</sequence>
<dbReference type="PANTHER" id="PTHR21227">
    <property type="entry name" value="TRNA-SPLICING ENDONUCLEASE SUBUNIT SEN2"/>
    <property type="match status" value="1"/>
</dbReference>
<keyword evidence="3 4" id="KW-0456">Lyase</keyword>
<protein>
    <recommendedName>
        <fullName evidence="4">tRNA-splicing endonuclease subunit Sen2</fullName>
        <ecNumber evidence="4">4.6.1.16</ecNumber>
    </recommendedName>
</protein>
<dbReference type="Pfam" id="PF01974">
    <property type="entry name" value="tRNA_int_endo"/>
    <property type="match status" value="1"/>
</dbReference>
<evidence type="ECO:0000313" key="8">
    <source>
        <dbReference type="Proteomes" id="UP001187531"/>
    </source>
</evidence>
<dbReference type="Proteomes" id="UP001187531">
    <property type="component" value="Unassembled WGS sequence"/>
</dbReference>
<keyword evidence="2 4" id="KW-0819">tRNA processing</keyword>
<dbReference type="CDD" id="cd22363">
    <property type="entry name" value="tRNA-intron_lyase_C"/>
    <property type="match status" value="1"/>
</dbReference>
<evidence type="ECO:0000256" key="1">
    <source>
        <dbReference type="ARBA" id="ARBA00008078"/>
    </source>
</evidence>
<comment type="caution">
    <text evidence="7">The sequence shown here is derived from an EMBL/GenBank/DDBJ whole genome shotgun (WGS) entry which is preliminary data.</text>
</comment>
<dbReference type="InterPro" id="IPR011856">
    <property type="entry name" value="tRNA_endonuc-like_dom_sf"/>
</dbReference>
<dbReference type="PANTHER" id="PTHR21227:SF0">
    <property type="entry name" value="TRNA-SPLICING ENDONUCLEASE SUBUNIT SEN2"/>
    <property type="match status" value="1"/>
</dbReference>
<dbReference type="GO" id="GO:0000379">
    <property type="term" value="P:tRNA-type intron splice site recognition and cleavage"/>
    <property type="evidence" value="ECO:0007669"/>
    <property type="project" value="TreeGrafter"/>
</dbReference>
<dbReference type="EC" id="4.6.1.16" evidence="4"/>
<proteinExistence type="inferred from homology"/>
<dbReference type="GO" id="GO:0000213">
    <property type="term" value="F:tRNA-intron lyase activity"/>
    <property type="evidence" value="ECO:0007669"/>
    <property type="project" value="UniProtKB-UniRule"/>
</dbReference>
<name>A0AA88KS44_ARTSF</name>
<dbReference type="AlphaFoldDB" id="A0AA88KS44"/>
<feature type="active site" evidence="5">
    <location>
        <position position="253"/>
    </location>
</feature>
<gene>
    <name evidence="7" type="ORF">QYM36_017638</name>
</gene>
<dbReference type="GO" id="GO:0005737">
    <property type="term" value="C:cytoplasm"/>
    <property type="evidence" value="ECO:0007669"/>
    <property type="project" value="TreeGrafter"/>
</dbReference>
<dbReference type="NCBIfam" id="TIGR00324">
    <property type="entry name" value="endA"/>
    <property type="match status" value="1"/>
</dbReference>
<keyword evidence="8" id="KW-1185">Reference proteome</keyword>
<dbReference type="EMBL" id="JAVRJZ010000040">
    <property type="protein sequence ID" value="KAK2704069.1"/>
    <property type="molecule type" value="Genomic_DNA"/>
</dbReference>
<dbReference type="InterPro" id="IPR016589">
    <property type="entry name" value="tRNA_splic_SEN2"/>
</dbReference>
<dbReference type="Gene3D" id="3.40.1350.10">
    <property type="match status" value="1"/>
</dbReference>
<dbReference type="PIRSF" id="PIRSF011789">
    <property type="entry name" value="tRNA_splic_SEN2"/>
    <property type="match status" value="1"/>
</dbReference>
<feature type="active site" evidence="5">
    <location>
        <position position="285"/>
    </location>
</feature>
<feature type="domain" description="tRNA intron endonuclease catalytic" evidence="6">
    <location>
        <begin position="215"/>
        <end position="296"/>
    </location>
</feature>
<comment type="function">
    <text evidence="4">Constitutes one of the two catalytic subunit of the tRNA-splicing endonuclease complex, a complex responsible for identification and cleavage of the splice sites in pre-tRNA. It cleaves pre-tRNA at the 5'- and 3'-splice sites to release the intron. The products are an intron and two tRNA half-molecules bearing 2',3'-cyclic phosphate and 5'-OH termini. There are no conserved sequences at the splice sites, but the intron is invariably located at the same site in the gene, placing the splice sites an invariant distance from the constant structural features of the tRNA body.</text>
</comment>
<accession>A0AA88KS44</accession>
<dbReference type="SUPFAM" id="SSF53032">
    <property type="entry name" value="tRNA-intron endonuclease catalytic domain-like"/>
    <property type="match status" value="1"/>
</dbReference>
<evidence type="ECO:0000256" key="4">
    <source>
        <dbReference type="PIRNR" id="PIRNR011789"/>
    </source>
</evidence>
<dbReference type="InterPro" id="IPR006676">
    <property type="entry name" value="tRNA_splic"/>
</dbReference>
<dbReference type="EMBL" id="JAVRJZ010000040">
    <property type="protein sequence ID" value="KAK2704068.1"/>
    <property type="molecule type" value="Genomic_DNA"/>
</dbReference>
<dbReference type="GO" id="GO:0003676">
    <property type="term" value="F:nucleic acid binding"/>
    <property type="evidence" value="ECO:0007669"/>
    <property type="project" value="InterPro"/>
</dbReference>
<evidence type="ECO:0000256" key="3">
    <source>
        <dbReference type="ARBA" id="ARBA00023239"/>
    </source>
</evidence>
<evidence type="ECO:0000256" key="5">
    <source>
        <dbReference type="PIRSR" id="PIRSR011789-1"/>
    </source>
</evidence>
<reference evidence="7" key="1">
    <citation type="submission" date="2023-07" db="EMBL/GenBank/DDBJ databases">
        <title>Chromosome-level genome assembly of Artemia franciscana.</title>
        <authorList>
            <person name="Jo E."/>
        </authorList>
    </citation>
    <scope>NUCLEOTIDE SEQUENCE</scope>
    <source>
        <tissue evidence="7">Whole body</tissue>
    </source>
</reference>
<evidence type="ECO:0000313" key="7">
    <source>
        <dbReference type="EMBL" id="KAK2704068.1"/>
    </source>
</evidence>
<evidence type="ECO:0000256" key="2">
    <source>
        <dbReference type="ARBA" id="ARBA00022694"/>
    </source>
</evidence>
<comment type="similarity">
    <text evidence="1 4">Belongs to the tRNA-intron endonuclease family.</text>
</comment>
<organism evidence="7 8">
    <name type="scientific">Artemia franciscana</name>
    <name type="common">Brine shrimp</name>
    <name type="synonym">Artemia sanfranciscana</name>
    <dbReference type="NCBI Taxonomy" id="6661"/>
    <lineage>
        <taxon>Eukaryota</taxon>
        <taxon>Metazoa</taxon>
        <taxon>Ecdysozoa</taxon>
        <taxon>Arthropoda</taxon>
        <taxon>Crustacea</taxon>
        <taxon>Branchiopoda</taxon>
        <taxon>Anostraca</taxon>
        <taxon>Artemiidae</taxon>
        <taxon>Artemia</taxon>
    </lineage>
</organism>